<dbReference type="Gene3D" id="1.25.40.10">
    <property type="entry name" value="Tetratricopeptide repeat domain"/>
    <property type="match status" value="1"/>
</dbReference>
<protein>
    <submittedName>
        <fullName evidence="2">Uncharacterized protein</fullName>
    </submittedName>
</protein>
<dbReference type="Pfam" id="PF13578">
    <property type="entry name" value="Methyltransf_24"/>
    <property type="match status" value="1"/>
</dbReference>
<gene>
    <name evidence="2" type="ORF">SNAT2548_LOCUS4223</name>
</gene>
<comment type="caution">
    <text evidence="2">The sequence shown here is derived from an EMBL/GenBank/DDBJ whole genome shotgun (WGS) entry which is preliminary data.</text>
</comment>
<keyword evidence="3" id="KW-1185">Reference proteome</keyword>
<feature type="coiled-coil region" evidence="1">
    <location>
        <begin position="810"/>
        <end position="854"/>
    </location>
</feature>
<evidence type="ECO:0000256" key="1">
    <source>
        <dbReference type="SAM" id="Coils"/>
    </source>
</evidence>
<dbReference type="EMBL" id="CAJNDS010000258">
    <property type="protein sequence ID" value="CAE7034936.1"/>
    <property type="molecule type" value="Genomic_DNA"/>
</dbReference>
<organism evidence="2 3">
    <name type="scientific">Symbiodinium natans</name>
    <dbReference type="NCBI Taxonomy" id="878477"/>
    <lineage>
        <taxon>Eukaryota</taxon>
        <taxon>Sar</taxon>
        <taxon>Alveolata</taxon>
        <taxon>Dinophyceae</taxon>
        <taxon>Suessiales</taxon>
        <taxon>Symbiodiniaceae</taxon>
        <taxon>Symbiodinium</taxon>
    </lineage>
</organism>
<evidence type="ECO:0000313" key="3">
    <source>
        <dbReference type="Proteomes" id="UP000604046"/>
    </source>
</evidence>
<evidence type="ECO:0000313" key="2">
    <source>
        <dbReference type="EMBL" id="CAE7034936.1"/>
    </source>
</evidence>
<dbReference type="Proteomes" id="UP000604046">
    <property type="component" value="Unassembled WGS sequence"/>
</dbReference>
<dbReference type="Gene3D" id="3.40.50.150">
    <property type="entry name" value="Vaccinia Virus protein VP39"/>
    <property type="match status" value="1"/>
</dbReference>
<keyword evidence="1" id="KW-0175">Coiled coil</keyword>
<proteinExistence type="predicted"/>
<dbReference type="OrthoDB" id="438041at2759"/>
<dbReference type="InterPro" id="IPR011990">
    <property type="entry name" value="TPR-like_helical_dom_sf"/>
</dbReference>
<dbReference type="AlphaFoldDB" id="A0A812IGT0"/>
<dbReference type="InterPro" id="IPR029063">
    <property type="entry name" value="SAM-dependent_MTases_sf"/>
</dbReference>
<sequence>MDQDEAEVHCLKGDPVAYYLAPVAVHLSNFSRVLLMFPDWVAFEDVCVDLAWLRDGTSAFFHAGSARVRDLAYYPRAWLSAGLSELEEESEEWEVDESVLFLDKAQCPSGALVVLDLVSSNVRTGLFPCGTQAYWRVAWELAGCSWTFSRFLPALLGFTTDGDFMGCGRGARDTSDGRLLGVHVQWAKYYWLSRPSRHVPIVVDQALLTLGPVWDAENSRLLAIGFMNYANFHFVRYANCSQCSLMHLREVMKGSFSSWVAVWSDAWREAFTAVASCPEDGIDVCWAAPDAQSCPPRPCTLVGVTEADLEAPWEEPLDVHELPLPLPQSVEELWAHTGYAKAQHWQRLLRLCCEHTESIEPIPIATSEISNVAGPTRVPDSLEGCDNASTRVSTHLSEIVKLFGSLAELVVATLEVPESKEELAVLWQLVEGQAQQLQSNDPVAPVFLKAAVARFWNSFRVSRIRAALLAEPLDYGELWAAVFHFSAQSSVWFSLLHGAQIESGTCRARIAGPASGPASGPANGIPMPGMSAARLAPGLGYEIPMAFSRLLKHLVEDVGGEGFKNFKLRAVAVGSGGSGFLPFSEALLSEPRLELLIVDASEHAKQVARSLLPKQNTGSRRLAPLWGKRQVLMSTDSVTASSWIQDASLDLVCIDADHSYDAIKADLLAWAPKLRKGRILSGLGYSSSFPNVVHAVREFVDGNTHMFWLGPVFMIHGTATENINKFAGYVYLSQLLRNLCRIGADVRVSPRPVEAATQLCGLVKAGQASFQQAEIRRVEGILDNCEAQRGVAGWLRFAAAEAQRLWLEANEDLEVRERRLQRERAIHEVRESQRQEQQQRAQEALQAAEELRLQGNDAFRQGQLPGNAAAKQHLLQAVELYAEAICALSRCLDAGLAQVPDLAAEVTRQRGLLRSNAAQVELSGQRWAQAAVLASAALEDDPASLKSQHRLAKAQLGMGDWNKAAATVDQALLELKGQPAGDREAFTVELWKLAEQISEKLPEWVWSASKPEQRKASAQDYEKRLVGWWESPGSSFEIKLEPWGALVFKEDTLKIELMQKSQLRWRGEVEMISGMVLNLSYECLGLPLYDPCSLRRPRAS</sequence>
<accession>A0A812IGT0</accession>
<reference evidence="2" key="1">
    <citation type="submission" date="2021-02" db="EMBL/GenBank/DDBJ databases">
        <authorList>
            <person name="Dougan E. K."/>
            <person name="Rhodes N."/>
            <person name="Thang M."/>
            <person name="Chan C."/>
        </authorList>
    </citation>
    <scope>NUCLEOTIDE SEQUENCE</scope>
</reference>
<name>A0A812IGT0_9DINO</name>
<dbReference type="SUPFAM" id="SSF48452">
    <property type="entry name" value="TPR-like"/>
    <property type="match status" value="1"/>
</dbReference>